<evidence type="ECO:0000256" key="5">
    <source>
        <dbReference type="ARBA" id="ARBA00022833"/>
    </source>
</evidence>
<feature type="domain" description="Peptidase M3A/M3B catalytic" evidence="7">
    <location>
        <begin position="5"/>
        <end position="147"/>
    </location>
</feature>
<dbReference type="InterPro" id="IPR001567">
    <property type="entry name" value="Pept_M3A_M3B_dom"/>
</dbReference>
<evidence type="ECO:0000256" key="3">
    <source>
        <dbReference type="ARBA" id="ARBA00022723"/>
    </source>
</evidence>
<evidence type="ECO:0000256" key="1">
    <source>
        <dbReference type="ARBA" id="ARBA00001947"/>
    </source>
</evidence>
<name>X1KZ19_9ZZZZ</name>
<comment type="cofactor">
    <cofactor evidence="1">
        <name>Zn(2+)</name>
        <dbReference type="ChEBI" id="CHEBI:29105"/>
    </cofactor>
</comment>
<dbReference type="InterPro" id="IPR042088">
    <property type="entry name" value="OligoPept_F_C"/>
</dbReference>
<comment type="caution">
    <text evidence="8">The sequence shown here is derived from an EMBL/GenBank/DDBJ whole genome shotgun (WGS) entry which is preliminary data.</text>
</comment>
<dbReference type="Gene3D" id="1.10.1370.20">
    <property type="entry name" value="Oligoendopeptidase f, C-terminal domain"/>
    <property type="match status" value="1"/>
</dbReference>
<keyword evidence="3" id="KW-0479">Metal-binding</keyword>
<dbReference type="Pfam" id="PF01432">
    <property type="entry name" value="Peptidase_M3"/>
    <property type="match status" value="1"/>
</dbReference>
<dbReference type="GO" id="GO:0006508">
    <property type="term" value="P:proteolysis"/>
    <property type="evidence" value="ECO:0007669"/>
    <property type="project" value="UniProtKB-KW"/>
</dbReference>
<organism evidence="8">
    <name type="scientific">marine sediment metagenome</name>
    <dbReference type="NCBI Taxonomy" id="412755"/>
    <lineage>
        <taxon>unclassified sequences</taxon>
        <taxon>metagenomes</taxon>
        <taxon>ecological metagenomes</taxon>
    </lineage>
</organism>
<dbReference type="SUPFAM" id="SSF55486">
    <property type="entry name" value="Metalloproteases ('zincins'), catalytic domain"/>
    <property type="match status" value="1"/>
</dbReference>
<evidence type="ECO:0000313" key="8">
    <source>
        <dbReference type="EMBL" id="GAI12327.1"/>
    </source>
</evidence>
<accession>X1KZ19</accession>
<feature type="non-terminal residue" evidence="8">
    <location>
        <position position="147"/>
    </location>
</feature>
<gene>
    <name evidence="8" type="ORF">S06H3_10960</name>
</gene>
<evidence type="ECO:0000259" key="7">
    <source>
        <dbReference type="Pfam" id="PF01432"/>
    </source>
</evidence>
<dbReference type="GO" id="GO:0046872">
    <property type="term" value="F:metal ion binding"/>
    <property type="evidence" value="ECO:0007669"/>
    <property type="project" value="UniProtKB-KW"/>
</dbReference>
<proteinExistence type="predicted"/>
<protein>
    <recommendedName>
        <fullName evidence="7">Peptidase M3A/M3B catalytic domain-containing protein</fullName>
    </recommendedName>
</protein>
<dbReference type="AlphaFoldDB" id="X1KZ19"/>
<keyword evidence="2" id="KW-0645">Protease</keyword>
<keyword evidence="6" id="KW-0482">Metalloprotease</keyword>
<sequence>MFYTRTRGYESSLHSALDKNNIPTKVYLALIENVTNNLDTFGRYLNLKKRMLGVETLKYSDVYAPVVKGIDLKYTFDEAKELVLDSVKPLGSSYGRVAAKAFKERWIDVYPTPGKRAGAYSSGSAYDVHPYILLNYNGQYDDVSTLA</sequence>
<evidence type="ECO:0000256" key="6">
    <source>
        <dbReference type="ARBA" id="ARBA00023049"/>
    </source>
</evidence>
<evidence type="ECO:0000256" key="4">
    <source>
        <dbReference type="ARBA" id="ARBA00022801"/>
    </source>
</evidence>
<dbReference type="GO" id="GO:0004222">
    <property type="term" value="F:metalloendopeptidase activity"/>
    <property type="evidence" value="ECO:0007669"/>
    <property type="project" value="InterPro"/>
</dbReference>
<reference evidence="8" key="1">
    <citation type="journal article" date="2014" name="Front. Microbiol.">
        <title>High frequency of phylogenetically diverse reductive dehalogenase-homologous genes in deep subseafloor sedimentary metagenomes.</title>
        <authorList>
            <person name="Kawai M."/>
            <person name="Futagami T."/>
            <person name="Toyoda A."/>
            <person name="Takaki Y."/>
            <person name="Nishi S."/>
            <person name="Hori S."/>
            <person name="Arai W."/>
            <person name="Tsubouchi T."/>
            <person name="Morono Y."/>
            <person name="Uchiyama I."/>
            <person name="Ito T."/>
            <person name="Fujiyama A."/>
            <person name="Inagaki F."/>
            <person name="Takami H."/>
        </authorList>
    </citation>
    <scope>NUCLEOTIDE SEQUENCE</scope>
    <source>
        <strain evidence="8">Expedition CK06-06</strain>
    </source>
</reference>
<keyword evidence="5" id="KW-0862">Zinc</keyword>
<evidence type="ECO:0000256" key="2">
    <source>
        <dbReference type="ARBA" id="ARBA00022670"/>
    </source>
</evidence>
<dbReference type="EMBL" id="BARV01005199">
    <property type="protein sequence ID" value="GAI12327.1"/>
    <property type="molecule type" value="Genomic_DNA"/>
</dbReference>
<keyword evidence="4" id="KW-0378">Hydrolase</keyword>